<reference evidence="3" key="1">
    <citation type="submission" date="2021-01" db="EMBL/GenBank/DDBJ databases">
        <authorList>
            <person name="Corre E."/>
            <person name="Pelletier E."/>
            <person name="Niang G."/>
            <person name="Scheremetjew M."/>
            <person name="Finn R."/>
            <person name="Kale V."/>
            <person name="Holt S."/>
            <person name="Cochrane G."/>
            <person name="Meng A."/>
            <person name="Brown T."/>
            <person name="Cohen L."/>
        </authorList>
    </citation>
    <scope>NUCLEOTIDE SEQUENCE</scope>
    <source>
        <strain evidence="3">CCMP127</strain>
    </source>
</reference>
<proteinExistence type="inferred from homology"/>
<evidence type="ECO:0000313" key="3">
    <source>
        <dbReference type="EMBL" id="CAE0407702.1"/>
    </source>
</evidence>
<dbReference type="Pfam" id="PF06201">
    <property type="entry name" value="PITH"/>
    <property type="match status" value="1"/>
</dbReference>
<dbReference type="InterPro" id="IPR045099">
    <property type="entry name" value="PITH1-like"/>
</dbReference>
<dbReference type="EMBL" id="HBIM01006466">
    <property type="protein sequence ID" value="CAE0407702.1"/>
    <property type="molecule type" value="Transcribed_RNA"/>
</dbReference>
<dbReference type="GO" id="GO:0005737">
    <property type="term" value="C:cytoplasm"/>
    <property type="evidence" value="ECO:0007669"/>
    <property type="project" value="UniProtKB-ARBA"/>
</dbReference>
<evidence type="ECO:0000256" key="1">
    <source>
        <dbReference type="ARBA" id="ARBA00025788"/>
    </source>
</evidence>
<protein>
    <recommendedName>
        <fullName evidence="2">PITH domain-containing protein</fullName>
    </recommendedName>
</protein>
<dbReference type="PANTHER" id="PTHR12175">
    <property type="entry name" value="AD039 HT014 THIOREDOXIN FAMILY TRP26"/>
    <property type="match status" value="1"/>
</dbReference>
<sequence>MEDDPCAGHEHDHQHADDLGLSLRTYVDFSAVTCLNEEEHDSGKGVIKPHDERLSAYPNVQSPEDDPELLLFIPFTESVTIQSITIRDATTGNETASPRRIKLFTNRDDIDFEMAREMPAQQQLELLPPDHFAEGTIDYPCRPAGRFQNISSLTIFVQDNYDATGESGTSISYVGLKGKGTRMKRRAVDTVYESQGMIEDHKVKGDKYFSSSVV</sequence>
<organism evidence="3">
    <name type="scientific">Amphora coffeiformis</name>
    <dbReference type="NCBI Taxonomy" id="265554"/>
    <lineage>
        <taxon>Eukaryota</taxon>
        <taxon>Sar</taxon>
        <taxon>Stramenopiles</taxon>
        <taxon>Ochrophyta</taxon>
        <taxon>Bacillariophyta</taxon>
        <taxon>Bacillariophyceae</taxon>
        <taxon>Bacillariophycidae</taxon>
        <taxon>Thalassiophysales</taxon>
        <taxon>Catenulaceae</taxon>
        <taxon>Amphora</taxon>
    </lineage>
</organism>
<accession>A0A7S3P549</accession>
<dbReference type="SUPFAM" id="SSF49785">
    <property type="entry name" value="Galactose-binding domain-like"/>
    <property type="match status" value="1"/>
</dbReference>
<dbReference type="Gene3D" id="2.60.120.470">
    <property type="entry name" value="PITH domain"/>
    <property type="match status" value="1"/>
</dbReference>
<feature type="domain" description="PITH" evidence="2">
    <location>
        <begin position="12"/>
        <end position="196"/>
    </location>
</feature>
<dbReference type="InterPro" id="IPR037047">
    <property type="entry name" value="PITH_dom_sf"/>
</dbReference>
<dbReference type="PANTHER" id="PTHR12175:SF1">
    <property type="entry name" value="PITH DOMAIN-CONTAINING PROTEIN 1"/>
    <property type="match status" value="1"/>
</dbReference>
<gene>
    <name evidence="3" type="ORF">ACOF00016_LOCUS5504</name>
</gene>
<dbReference type="AlphaFoldDB" id="A0A7S3P549"/>
<name>A0A7S3P549_9STRA</name>
<dbReference type="InterPro" id="IPR008979">
    <property type="entry name" value="Galactose-bd-like_sf"/>
</dbReference>
<dbReference type="InterPro" id="IPR010400">
    <property type="entry name" value="PITH_dom"/>
</dbReference>
<comment type="similarity">
    <text evidence="1">Belongs to the PITHD1 family.</text>
</comment>
<dbReference type="PROSITE" id="PS51532">
    <property type="entry name" value="PITH"/>
    <property type="match status" value="1"/>
</dbReference>
<evidence type="ECO:0000259" key="2">
    <source>
        <dbReference type="PROSITE" id="PS51532"/>
    </source>
</evidence>